<protein>
    <submittedName>
        <fullName evidence="2">Uncharacterized protein</fullName>
    </submittedName>
</protein>
<keyword evidence="1" id="KW-0175">Coiled coil</keyword>
<evidence type="ECO:0000313" key="2">
    <source>
        <dbReference type="EMBL" id="CAG9332191.1"/>
    </source>
</evidence>
<dbReference type="Proteomes" id="UP001162131">
    <property type="component" value="Unassembled WGS sequence"/>
</dbReference>
<evidence type="ECO:0000313" key="3">
    <source>
        <dbReference type="Proteomes" id="UP001162131"/>
    </source>
</evidence>
<reference evidence="2" key="1">
    <citation type="submission" date="2021-09" db="EMBL/GenBank/DDBJ databases">
        <authorList>
            <consortium name="AG Swart"/>
            <person name="Singh M."/>
            <person name="Singh A."/>
            <person name="Seah K."/>
            <person name="Emmerich C."/>
        </authorList>
    </citation>
    <scope>NUCLEOTIDE SEQUENCE</scope>
    <source>
        <strain evidence="2">ATCC30299</strain>
    </source>
</reference>
<comment type="caution">
    <text evidence="2">The sequence shown here is derived from an EMBL/GenBank/DDBJ whole genome shotgun (WGS) entry which is preliminary data.</text>
</comment>
<dbReference type="AlphaFoldDB" id="A0AAU9JZE6"/>
<organism evidence="2 3">
    <name type="scientific">Blepharisma stoltei</name>
    <dbReference type="NCBI Taxonomy" id="1481888"/>
    <lineage>
        <taxon>Eukaryota</taxon>
        <taxon>Sar</taxon>
        <taxon>Alveolata</taxon>
        <taxon>Ciliophora</taxon>
        <taxon>Postciliodesmatophora</taxon>
        <taxon>Heterotrichea</taxon>
        <taxon>Heterotrichida</taxon>
        <taxon>Blepharismidae</taxon>
        <taxon>Blepharisma</taxon>
    </lineage>
</organism>
<gene>
    <name evidence="2" type="ORF">BSTOLATCC_MIC55643</name>
</gene>
<proteinExistence type="predicted"/>
<accession>A0AAU9JZE6</accession>
<name>A0AAU9JZE6_9CILI</name>
<dbReference type="EMBL" id="CAJZBQ010000054">
    <property type="protein sequence ID" value="CAG9332191.1"/>
    <property type="molecule type" value="Genomic_DNA"/>
</dbReference>
<evidence type="ECO:0000256" key="1">
    <source>
        <dbReference type="SAM" id="Coils"/>
    </source>
</evidence>
<feature type="coiled-coil region" evidence="1">
    <location>
        <begin position="60"/>
        <end position="87"/>
    </location>
</feature>
<keyword evidence="3" id="KW-1185">Reference proteome</keyword>
<sequence>MFTSNKTAVENSYDCNGECLGKLIKSTSEMLLLKFQEVLQTERVMMMEMINQDSNKDALLLQLVNKAEELNRENAVLALENKGYKEILNNWKR</sequence>